<dbReference type="Proteomes" id="UP000199032">
    <property type="component" value="Unassembled WGS sequence"/>
</dbReference>
<name>A0A0S4L9A8_9BACT</name>
<sequence length="42" mass="4776">MQIIEAIRSILLALLFLSLAPIVGIVAAFTHDECYDELRDDW</sequence>
<organism evidence="1 2">
    <name type="scientific">Candidatus Nitrospira nitrosa</name>
    <dbReference type="NCBI Taxonomy" id="1742972"/>
    <lineage>
        <taxon>Bacteria</taxon>
        <taxon>Pseudomonadati</taxon>
        <taxon>Nitrospirota</taxon>
        <taxon>Nitrospiria</taxon>
        <taxon>Nitrospirales</taxon>
        <taxon>Nitrospiraceae</taxon>
        <taxon>Nitrospira</taxon>
    </lineage>
</organism>
<keyword evidence="2" id="KW-1185">Reference proteome</keyword>
<evidence type="ECO:0000313" key="1">
    <source>
        <dbReference type="EMBL" id="CUS34291.1"/>
    </source>
</evidence>
<evidence type="ECO:0000313" key="2">
    <source>
        <dbReference type="Proteomes" id="UP000199032"/>
    </source>
</evidence>
<dbReference type="EMBL" id="CZQA01000001">
    <property type="protein sequence ID" value="CUS34291.1"/>
    <property type="molecule type" value="Genomic_DNA"/>
</dbReference>
<dbReference type="AlphaFoldDB" id="A0A0S4L9A8"/>
<reference evidence="1 2" key="1">
    <citation type="submission" date="2015-10" db="EMBL/GenBank/DDBJ databases">
        <authorList>
            <person name="Gilbert D.G."/>
        </authorList>
    </citation>
    <scope>NUCLEOTIDE SEQUENCE [LARGE SCALE GENOMIC DNA]</scope>
    <source>
        <strain evidence="1">COMA1</strain>
    </source>
</reference>
<dbReference type="RefSeq" id="WP_281176227.1">
    <property type="nucleotide sequence ID" value="NZ_CZQA01000001.1"/>
</dbReference>
<gene>
    <name evidence="1" type="ORF">COMA1_11620</name>
</gene>
<protein>
    <submittedName>
        <fullName evidence="1">Uncharacterized protein</fullName>
    </submittedName>
</protein>
<accession>A0A0S4L9A8</accession>
<proteinExistence type="predicted"/>